<protein>
    <recommendedName>
        <fullName evidence="5">Copper transport protein</fullName>
    </recommendedName>
</protein>
<sequence>MAGKATGMTAQFHTQLGDPIWLQAWVPQNKGALAGACIGLALLGILERWLAAFYALLSPSSTAPRNLRFGATSTIIPNDTHAHHAHAQETTNSAPLPKGLKALFFPRLSPSDDIIRGMLYAVQAALGFLLMLVVMTYQGYLILSIVLGLGVGEMLFGRIVASAI</sequence>
<dbReference type="EMBL" id="JAACJK010000005">
    <property type="protein sequence ID" value="KAF5339983.1"/>
    <property type="molecule type" value="Genomic_DNA"/>
</dbReference>
<feature type="transmembrane region" description="Helical" evidence="5">
    <location>
        <begin position="32"/>
        <end position="57"/>
    </location>
</feature>
<keyword evidence="5" id="KW-0813">Transport</keyword>
<gene>
    <name evidence="6" type="ORF">D9611_012415</name>
</gene>
<name>A0A8H5CFT3_9AGAR</name>
<comment type="caution">
    <text evidence="6">The sequence shown here is derived from an EMBL/GenBank/DDBJ whole genome shotgun (WGS) entry which is preliminary data.</text>
</comment>
<evidence type="ECO:0000256" key="4">
    <source>
        <dbReference type="ARBA" id="ARBA00023136"/>
    </source>
</evidence>
<proteinExistence type="inferred from homology"/>
<dbReference type="Pfam" id="PF04145">
    <property type="entry name" value="Ctr"/>
    <property type="match status" value="1"/>
</dbReference>
<evidence type="ECO:0000313" key="6">
    <source>
        <dbReference type="EMBL" id="KAF5339983.1"/>
    </source>
</evidence>
<keyword evidence="5" id="KW-0187">Copper transport</keyword>
<evidence type="ECO:0000256" key="3">
    <source>
        <dbReference type="ARBA" id="ARBA00022989"/>
    </source>
</evidence>
<evidence type="ECO:0000256" key="1">
    <source>
        <dbReference type="ARBA" id="ARBA00004141"/>
    </source>
</evidence>
<dbReference type="PANTHER" id="PTHR12483:SF27">
    <property type="entry name" value="COPPER TRANSPORT PROTEIN CTR1"/>
    <property type="match status" value="1"/>
</dbReference>
<keyword evidence="7" id="KW-1185">Reference proteome</keyword>
<organism evidence="6 7">
    <name type="scientific">Ephemerocybe angulata</name>
    <dbReference type="NCBI Taxonomy" id="980116"/>
    <lineage>
        <taxon>Eukaryota</taxon>
        <taxon>Fungi</taxon>
        <taxon>Dikarya</taxon>
        <taxon>Basidiomycota</taxon>
        <taxon>Agaricomycotina</taxon>
        <taxon>Agaricomycetes</taxon>
        <taxon>Agaricomycetidae</taxon>
        <taxon>Agaricales</taxon>
        <taxon>Agaricineae</taxon>
        <taxon>Psathyrellaceae</taxon>
        <taxon>Ephemerocybe</taxon>
    </lineage>
</organism>
<comment type="subcellular location">
    <subcellularLocation>
        <location evidence="1 5">Membrane</location>
        <topology evidence="1 5">Multi-pass membrane protein</topology>
    </subcellularLocation>
</comment>
<dbReference type="OrthoDB" id="73901at2759"/>
<dbReference type="PANTHER" id="PTHR12483">
    <property type="entry name" value="SOLUTE CARRIER FAMILY 31 COPPER TRANSPORTERS"/>
    <property type="match status" value="1"/>
</dbReference>
<comment type="similarity">
    <text evidence="5">Belongs to the copper transporter (Ctr) (TC 1.A.56) family. SLC31A subfamily.</text>
</comment>
<keyword evidence="5" id="KW-0406">Ion transport</keyword>
<evidence type="ECO:0000313" key="7">
    <source>
        <dbReference type="Proteomes" id="UP000541558"/>
    </source>
</evidence>
<feature type="transmembrane region" description="Helical" evidence="5">
    <location>
        <begin position="117"/>
        <end position="135"/>
    </location>
</feature>
<keyword evidence="4 5" id="KW-0472">Membrane</keyword>
<dbReference type="GO" id="GO:0005886">
    <property type="term" value="C:plasma membrane"/>
    <property type="evidence" value="ECO:0007669"/>
    <property type="project" value="TreeGrafter"/>
</dbReference>
<evidence type="ECO:0000256" key="2">
    <source>
        <dbReference type="ARBA" id="ARBA00022692"/>
    </source>
</evidence>
<evidence type="ECO:0000256" key="5">
    <source>
        <dbReference type="RuleBase" id="RU367022"/>
    </source>
</evidence>
<keyword evidence="5" id="KW-0186">Copper</keyword>
<reference evidence="6 7" key="1">
    <citation type="journal article" date="2020" name="ISME J.">
        <title>Uncovering the hidden diversity of litter-decomposition mechanisms in mushroom-forming fungi.</title>
        <authorList>
            <person name="Floudas D."/>
            <person name="Bentzer J."/>
            <person name="Ahren D."/>
            <person name="Johansson T."/>
            <person name="Persson P."/>
            <person name="Tunlid A."/>
        </authorList>
    </citation>
    <scope>NUCLEOTIDE SEQUENCE [LARGE SCALE GENOMIC DNA]</scope>
    <source>
        <strain evidence="6 7">CBS 175.51</strain>
    </source>
</reference>
<dbReference type="GO" id="GO:0005375">
    <property type="term" value="F:copper ion transmembrane transporter activity"/>
    <property type="evidence" value="ECO:0007669"/>
    <property type="project" value="UniProtKB-UniRule"/>
</dbReference>
<accession>A0A8H5CFT3</accession>
<dbReference type="Proteomes" id="UP000541558">
    <property type="component" value="Unassembled WGS sequence"/>
</dbReference>
<keyword evidence="2 5" id="KW-0812">Transmembrane</keyword>
<dbReference type="InterPro" id="IPR007274">
    <property type="entry name" value="Cop_transporter"/>
</dbReference>
<keyword evidence="3 5" id="KW-1133">Transmembrane helix</keyword>
<feature type="transmembrane region" description="Helical" evidence="5">
    <location>
        <begin position="141"/>
        <end position="161"/>
    </location>
</feature>
<dbReference type="AlphaFoldDB" id="A0A8H5CFT3"/>